<evidence type="ECO:0000313" key="3">
    <source>
        <dbReference type="Proteomes" id="UP000034487"/>
    </source>
</evidence>
<name>A0A0G1TF81_9BACT</name>
<feature type="transmembrane region" description="Helical" evidence="1">
    <location>
        <begin position="20"/>
        <end position="40"/>
    </location>
</feature>
<sequence>MMGMNTDIMNGSFGGSMMLFGWLIYILVGVALVMAIIALGKYIGRQ</sequence>
<evidence type="ECO:0000313" key="2">
    <source>
        <dbReference type="EMBL" id="KKU44085.1"/>
    </source>
</evidence>
<evidence type="ECO:0000256" key="1">
    <source>
        <dbReference type="SAM" id="Phobius"/>
    </source>
</evidence>
<dbReference type="Proteomes" id="UP000034487">
    <property type="component" value="Unassembled WGS sequence"/>
</dbReference>
<dbReference type="AlphaFoldDB" id="A0A0G1TF81"/>
<proteinExistence type="predicted"/>
<organism evidence="2 3">
    <name type="scientific">Berkelbacteria bacterium GW2011_GWA2_46_7</name>
    <dbReference type="NCBI Taxonomy" id="1618335"/>
    <lineage>
        <taxon>Bacteria</taxon>
        <taxon>Candidatus Berkelbacteria</taxon>
    </lineage>
</organism>
<keyword evidence="1" id="KW-0472">Membrane</keyword>
<protein>
    <submittedName>
        <fullName evidence="2">Uncharacterized protein</fullName>
    </submittedName>
</protein>
<reference evidence="2 3" key="1">
    <citation type="journal article" date="2015" name="Nature">
        <title>rRNA introns, odd ribosomes, and small enigmatic genomes across a large radiation of phyla.</title>
        <authorList>
            <person name="Brown C.T."/>
            <person name="Hug L.A."/>
            <person name="Thomas B.C."/>
            <person name="Sharon I."/>
            <person name="Castelle C.J."/>
            <person name="Singh A."/>
            <person name="Wilkins M.J."/>
            <person name="Williams K.H."/>
            <person name="Banfield J.F."/>
        </authorList>
    </citation>
    <scope>NUCLEOTIDE SEQUENCE [LARGE SCALE GENOMIC DNA]</scope>
</reference>
<dbReference type="EMBL" id="LCMV01000011">
    <property type="protein sequence ID" value="KKU44085.1"/>
    <property type="molecule type" value="Genomic_DNA"/>
</dbReference>
<keyword evidence="1" id="KW-1133">Transmembrane helix</keyword>
<keyword evidence="1" id="KW-0812">Transmembrane</keyword>
<comment type="caution">
    <text evidence="2">The sequence shown here is derived from an EMBL/GenBank/DDBJ whole genome shotgun (WGS) entry which is preliminary data.</text>
</comment>
<accession>A0A0G1TF81</accession>
<gene>
    <name evidence="2" type="ORF">UX60_C0011G0015</name>
</gene>